<feature type="binding site" evidence="6">
    <location>
        <position position="593"/>
    </location>
    <ligand>
        <name>ATP</name>
        <dbReference type="ChEBI" id="CHEBI:30616"/>
    </ligand>
</feature>
<feature type="domain" description="Polyphosphate kinase middle" evidence="9">
    <location>
        <begin position="149"/>
        <end position="329"/>
    </location>
</feature>
<keyword evidence="6" id="KW-0460">Magnesium</keyword>
<feature type="domain" description="Polyphosphate kinase C-terminal" evidence="11">
    <location>
        <begin position="532"/>
        <end position="693"/>
    </location>
</feature>
<dbReference type="Proteomes" id="UP000746751">
    <property type="component" value="Unassembled WGS sequence"/>
</dbReference>
<feature type="compositionally biased region" description="Low complexity" evidence="8">
    <location>
        <begin position="804"/>
        <end position="818"/>
    </location>
</feature>
<sequence>MAVKDKDRKKDDKKKDPAPLEGIPQAERYDFSYTQNRELSWLRFDDRVLAEAYDESVPLFERLKFVSIFESNLDEFFMIRIGGLSDLATLKHQPRDNKSNLTPSEQIDKVFEALPPLYARQARAFHELEEELADRGMVRLEPSTLIGDERTFVEGYFKSFISPIISPLVIDPRHPFPNLRNGGLYLVCSLAASADESGLLGLIEVPASLPRVIEIPSTTGEYRYILLEDVIMSCIDGCFGSYEPQDRAVIRVIRNADIDPDGEGVEEEEDYRQHMKRILKKRLRLQPVYLFIRGKLERETVKPIRQALELSGRATAVVDIPLDLGYVYSLESHIPEASRHELLFDPFTPQNNPGFDSGRSMREQVIEGDKLLFYPYESMNPFLDLVHEAAYDDDCFSIRITLYRVAKQSRLCESLIAAAENGKEVTVLMELRARFDEENNIEWAERLEEAGCTVIYGSEGFKCHSKICQITYREGMAVTRITLLGTGNFNEKTAKLYSDFMLMTAHPGIGEDANSFFQNLSLGNLRGSYRYLGVAPAGLKPLIMTGLNREIDRAQAGLPARVFFKLNSLTDREVIDKISEASRAGVQVEMIIRGISCLLPGVAGKTENVHIRSIVGRYLEHARVYAFGEDADTVYLSSADMMTRNTEHRVEIAFPVLDAGVRAQVIQYMDIQLKDNVKARELTPKGLWAPIVRAVGDEPFIAQEHLMTLAIERASSAEKAASRRAAARPTVPMGTPPAAAVEADHELVLEGAGHPDGMPVEPAPIVEPQAAPAPQPAPVEQPAPAPQPVAQPAPVEQPAPAPQPAAATEPEPAVQPSAAPEPAPQAAPAQQPASEAQPAPEPTPAPEPVATPQPAPTPEPEPAPTPEPAFEPESEPEPAQPRATSVKATIIDPQEDADEVDEDHDGKDSGTKTIVIRRIGRVATGFALIGMGFKTLLFGSKQEHEREAERLQRIQQRQQDQMLKAQRIENKQRKQALRQQKQQQKQRQQMLDQQKKALKQQKKELKQKKRDMR</sequence>
<protein>
    <recommendedName>
        <fullName evidence="6 7">Polyphosphate kinase</fullName>
        <ecNumber evidence="6 7">2.7.4.1</ecNumber>
    </recommendedName>
    <alternativeName>
        <fullName evidence="6">ATP-polyphosphate phosphotransferase</fullName>
    </alternativeName>
    <alternativeName>
        <fullName evidence="6">Polyphosphoric acid kinase</fullName>
    </alternativeName>
</protein>
<feature type="compositionally biased region" description="Pro residues" evidence="8">
    <location>
        <begin position="771"/>
        <end position="803"/>
    </location>
</feature>
<evidence type="ECO:0000256" key="1">
    <source>
        <dbReference type="ARBA" id="ARBA00022553"/>
    </source>
</evidence>
<evidence type="ECO:0000256" key="6">
    <source>
        <dbReference type="HAMAP-Rule" id="MF_00347"/>
    </source>
</evidence>
<dbReference type="GO" id="GO:0005524">
    <property type="term" value="F:ATP binding"/>
    <property type="evidence" value="ECO:0007669"/>
    <property type="project" value="UniProtKB-KW"/>
</dbReference>
<keyword evidence="2 6" id="KW-0808">Transferase</keyword>
<accession>A0A921IN74</accession>
<feature type="active site" description="Phosphohistidine intermediate" evidence="6">
    <location>
        <position position="464"/>
    </location>
</feature>
<dbReference type="InterPro" id="IPR036832">
    <property type="entry name" value="PPK_N_dom_sf"/>
</dbReference>
<reference evidence="13" key="1">
    <citation type="journal article" date="2021" name="PeerJ">
        <title>Extensive microbial diversity within the chicken gut microbiome revealed by metagenomics and culture.</title>
        <authorList>
            <person name="Gilroy R."/>
            <person name="Ravi A."/>
            <person name="Getino M."/>
            <person name="Pursley I."/>
            <person name="Horton D.L."/>
            <person name="Alikhan N.F."/>
            <person name="Baker D."/>
            <person name="Gharbi K."/>
            <person name="Hall N."/>
            <person name="Watson M."/>
            <person name="Adriaenssens E.M."/>
            <person name="Foster-Nyarko E."/>
            <person name="Jarju S."/>
            <person name="Secka A."/>
            <person name="Antonio M."/>
            <person name="Oren A."/>
            <person name="Chaudhuri R.R."/>
            <person name="La Ragione R."/>
            <person name="Hildebrand F."/>
            <person name="Pallen M.J."/>
        </authorList>
    </citation>
    <scope>NUCLEOTIDE SEQUENCE</scope>
    <source>
        <strain evidence="13">ChiGjej2B2-7701</strain>
    </source>
</reference>
<keyword evidence="3 6" id="KW-0547">Nucleotide-binding</keyword>
<feature type="binding site" evidence="6">
    <location>
        <position position="72"/>
    </location>
    <ligand>
        <name>ATP</name>
        <dbReference type="ChEBI" id="CHEBI:30616"/>
    </ligand>
</feature>
<feature type="region of interest" description="Disordered" evidence="8">
    <location>
        <begin position="969"/>
        <end position="1013"/>
    </location>
</feature>
<dbReference type="Pfam" id="PF02503">
    <property type="entry name" value="PP_kinase"/>
    <property type="match status" value="1"/>
</dbReference>
<dbReference type="InterPro" id="IPR025198">
    <property type="entry name" value="PPK_N_dom"/>
</dbReference>
<feature type="binding site" evidence="6">
    <location>
        <position position="497"/>
    </location>
    <ligand>
        <name>ATP</name>
        <dbReference type="ChEBI" id="CHEBI:30616"/>
    </ligand>
</feature>
<dbReference type="HAMAP" id="MF_00347">
    <property type="entry name" value="Polyphosphate_kinase"/>
    <property type="match status" value="1"/>
</dbReference>
<reference evidence="13" key="2">
    <citation type="submission" date="2021-09" db="EMBL/GenBank/DDBJ databases">
        <authorList>
            <person name="Gilroy R."/>
        </authorList>
    </citation>
    <scope>NUCLEOTIDE SEQUENCE</scope>
    <source>
        <strain evidence="13">ChiGjej2B2-7701</strain>
    </source>
</reference>
<dbReference type="EC" id="2.7.4.1" evidence="6 7"/>
<gene>
    <name evidence="13" type="primary">ppk1</name>
    <name evidence="6" type="synonym">ppk</name>
    <name evidence="13" type="ORF">K8U80_03140</name>
</gene>
<comment type="similarity">
    <text evidence="6 7">Belongs to the polyphosphate kinase 1 (PPK1) family.</text>
</comment>
<keyword evidence="1 6" id="KW-0597">Phosphoprotein</keyword>
<feature type="binding site" evidence="6">
    <location>
        <position position="621"/>
    </location>
    <ligand>
        <name>ATP</name>
        <dbReference type="ChEBI" id="CHEBI:30616"/>
    </ligand>
</feature>
<feature type="region of interest" description="Disordered" evidence="8">
    <location>
        <begin position="751"/>
        <end position="917"/>
    </location>
</feature>
<dbReference type="InterPro" id="IPR025200">
    <property type="entry name" value="PPK_C_dom2"/>
</dbReference>
<name>A0A921IN74_9ACTN</name>
<proteinExistence type="inferred from homology"/>
<dbReference type="Gene3D" id="1.20.58.310">
    <property type="entry name" value="Polyphosphate kinase N-terminal domain"/>
    <property type="match status" value="1"/>
</dbReference>
<evidence type="ECO:0000256" key="3">
    <source>
        <dbReference type="ARBA" id="ARBA00022741"/>
    </source>
</evidence>
<feature type="compositionally biased region" description="Acidic residues" evidence="8">
    <location>
        <begin position="893"/>
        <end position="903"/>
    </location>
</feature>
<dbReference type="InterPro" id="IPR024953">
    <property type="entry name" value="PP_kinase_middle"/>
</dbReference>
<feature type="binding site" evidence="6">
    <location>
        <position position="404"/>
    </location>
    <ligand>
        <name>Mg(2+)</name>
        <dbReference type="ChEBI" id="CHEBI:18420"/>
    </ligand>
</feature>
<dbReference type="Gene3D" id="3.30.870.10">
    <property type="entry name" value="Endonuclease Chain A"/>
    <property type="match status" value="2"/>
</dbReference>
<keyword evidence="6" id="KW-0479">Metal-binding</keyword>
<feature type="compositionally biased region" description="Basic residues" evidence="8">
    <location>
        <begin position="996"/>
        <end position="1013"/>
    </location>
</feature>
<comment type="catalytic activity">
    <reaction evidence="6 7">
        <text>[phosphate](n) + ATP = [phosphate](n+1) + ADP</text>
        <dbReference type="Rhea" id="RHEA:19573"/>
        <dbReference type="Rhea" id="RHEA-COMP:9859"/>
        <dbReference type="Rhea" id="RHEA-COMP:14280"/>
        <dbReference type="ChEBI" id="CHEBI:16838"/>
        <dbReference type="ChEBI" id="CHEBI:30616"/>
        <dbReference type="ChEBI" id="CHEBI:456216"/>
        <dbReference type="EC" id="2.7.4.1"/>
    </reaction>
</comment>
<feature type="domain" description="Polyphosphate kinase N-terminal" evidence="10">
    <location>
        <begin position="35"/>
        <end position="137"/>
    </location>
</feature>
<feature type="compositionally biased region" description="Pro residues" evidence="8">
    <location>
        <begin position="839"/>
        <end position="869"/>
    </location>
</feature>
<dbReference type="SUPFAM" id="SSF143724">
    <property type="entry name" value="PHP14-like"/>
    <property type="match status" value="1"/>
</dbReference>
<evidence type="ECO:0000256" key="2">
    <source>
        <dbReference type="ARBA" id="ARBA00022679"/>
    </source>
</evidence>
<evidence type="ECO:0000259" key="10">
    <source>
        <dbReference type="Pfam" id="PF13089"/>
    </source>
</evidence>
<dbReference type="Pfam" id="PF13089">
    <property type="entry name" value="PP_kinase_N"/>
    <property type="match status" value="1"/>
</dbReference>
<feature type="binding site" evidence="6">
    <location>
        <position position="434"/>
    </location>
    <ligand>
        <name>Mg(2+)</name>
        <dbReference type="ChEBI" id="CHEBI:18420"/>
    </ligand>
</feature>
<dbReference type="InterPro" id="IPR041108">
    <property type="entry name" value="PP_kinase_C_1"/>
</dbReference>
<feature type="compositionally biased region" description="Basic and acidic residues" evidence="8">
    <location>
        <begin position="1"/>
        <end position="18"/>
    </location>
</feature>
<organism evidence="13 14">
    <name type="scientific">Collinsella ihumii</name>
    <dbReference type="NCBI Taxonomy" id="1720204"/>
    <lineage>
        <taxon>Bacteria</taxon>
        <taxon>Bacillati</taxon>
        <taxon>Actinomycetota</taxon>
        <taxon>Coriobacteriia</taxon>
        <taxon>Coriobacteriales</taxon>
        <taxon>Coriobacteriaceae</taxon>
        <taxon>Collinsella</taxon>
    </lineage>
</organism>
<dbReference type="GO" id="GO:0006799">
    <property type="term" value="P:polyphosphate biosynthetic process"/>
    <property type="evidence" value="ECO:0007669"/>
    <property type="project" value="UniProtKB-UniRule"/>
</dbReference>
<dbReference type="EMBL" id="DYVF01000022">
    <property type="protein sequence ID" value="HJG30374.1"/>
    <property type="molecule type" value="Genomic_DNA"/>
</dbReference>
<evidence type="ECO:0000313" key="13">
    <source>
        <dbReference type="EMBL" id="HJG30374.1"/>
    </source>
</evidence>
<dbReference type="Pfam" id="PF17941">
    <property type="entry name" value="PP_kinase_C_1"/>
    <property type="match status" value="1"/>
</dbReference>
<dbReference type="AlphaFoldDB" id="A0A921IN74"/>
<dbReference type="GO" id="GO:0046872">
    <property type="term" value="F:metal ion binding"/>
    <property type="evidence" value="ECO:0007669"/>
    <property type="project" value="UniProtKB-KW"/>
</dbReference>
<dbReference type="SUPFAM" id="SSF56024">
    <property type="entry name" value="Phospholipase D/nuclease"/>
    <property type="match status" value="2"/>
</dbReference>
<feature type="domain" description="Polyphosphate kinase C-terminal" evidence="12">
    <location>
        <begin position="362"/>
        <end position="521"/>
    </location>
</feature>
<comment type="PTM">
    <text evidence="6 7">An intermediate of this reaction is the autophosphorylated ppk in which a phosphate is covalently linked to a histidine residue through a N-P bond.</text>
</comment>
<dbReference type="GO" id="GO:0009358">
    <property type="term" value="C:polyphosphate kinase complex"/>
    <property type="evidence" value="ECO:0007669"/>
    <property type="project" value="InterPro"/>
</dbReference>
<evidence type="ECO:0000259" key="12">
    <source>
        <dbReference type="Pfam" id="PF17941"/>
    </source>
</evidence>
<dbReference type="NCBIfam" id="NF003917">
    <property type="entry name" value="PRK05443.1-1"/>
    <property type="match status" value="1"/>
</dbReference>
<feature type="compositionally biased region" description="Low complexity" evidence="8">
    <location>
        <begin position="826"/>
        <end position="838"/>
    </location>
</feature>
<dbReference type="Gene3D" id="3.30.1840.10">
    <property type="entry name" value="Polyphosphate kinase middle domain"/>
    <property type="match status" value="1"/>
</dbReference>
<feature type="region of interest" description="Disordered" evidence="8">
    <location>
        <begin position="1"/>
        <end position="22"/>
    </location>
</feature>
<dbReference type="InterPro" id="IPR036830">
    <property type="entry name" value="PP_kinase_middle_dom_sf"/>
</dbReference>
<evidence type="ECO:0000259" key="11">
    <source>
        <dbReference type="Pfam" id="PF13090"/>
    </source>
</evidence>
<feature type="compositionally biased region" description="Low complexity" evidence="8">
    <location>
        <begin position="759"/>
        <end position="770"/>
    </location>
</feature>
<dbReference type="CDD" id="cd09166">
    <property type="entry name" value="PLDc_PPK1_C1_unchar"/>
    <property type="match status" value="1"/>
</dbReference>
<comment type="caution">
    <text evidence="13">The sequence shown here is derived from an EMBL/GenBank/DDBJ whole genome shotgun (WGS) entry which is preliminary data.</text>
</comment>
<dbReference type="NCBIfam" id="TIGR03705">
    <property type="entry name" value="poly_P_kin"/>
    <property type="match status" value="1"/>
</dbReference>
<dbReference type="InterPro" id="IPR003414">
    <property type="entry name" value="PP_kinase"/>
</dbReference>
<dbReference type="SUPFAM" id="SSF140356">
    <property type="entry name" value="PPK N-terminal domain-like"/>
    <property type="match status" value="1"/>
</dbReference>
<evidence type="ECO:0000256" key="4">
    <source>
        <dbReference type="ARBA" id="ARBA00022777"/>
    </source>
</evidence>
<evidence type="ECO:0000313" key="14">
    <source>
        <dbReference type="Proteomes" id="UP000746751"/>
    </source>
</evidence>
<dbReference type="PANTHER" id="PTHR30218:SF0">
    <property type="entry name" value="POLYPHOSPHATE KINASE"/>
    <property type="match status" value="1"/>
</dbReference>
<evidence type="ECO:0000256" key="5">
    <source>
        <dbReference type="ARBA" id="ARBA00022840"/>
    </source>
</evidence>
<comment type="cofactor">
    <cofactor evidence="6">
        <name>Mg(2+)</name>
        <dbReference type="ChEBI" id="CHEBI:18420"/>
    </cofactor>
</comment>
<dbReference type="Pfam" id="PF13090">
    <property type="entry name" value="PP_kinase_C"/>
    <property type="match status" value="1"/>
</dbReference>
<evidence type="ECO:0000256" key="7">
    <source>
        <dbReference type="RuleBase" id="RU003800"/>
    </source>
</evidence>
<keyword evidence="5 6" id="KW-0067">ATP-binding</keyword>
<evidence type="ECO:0000259" key="9">
    <source>
        <dbReference type="Pfam" id="PF02503"/>
    </source>
</evidence>
<dbReference type="GO" id="GO:0008976">
    <property type="term" value="F:polyphosphate kinase activity"/>
    <property type="evidence" value="ECO:0007669"/>
    <property type="project" value="UniProtKB-UniRule"/>
</dbReference>
<evidence type="ECO:0000256" key="8">
    <source>
        <dbReference type="SAM" id="MobiDB-lite"/>
    </source>
</evidence>
<keyword evidence="4 6" id="KW-0418">Kinase</keyword>
<feature type="compositionally biased region" description="Low complexity" evidence="8">
    <location>
        <begin position="977"/>
        <end position="992"/>
    </location>
</feature>
<comment type="function">
    <text evidence="6 7">Catalyzes the reversible transfer of the terminal phosphate of ATP to form a long-chain polyphosphate (polyP).</text>
</comment>
<dbReference type="PANTHER" id="PTHR30218">
    <property type="entry name" value="POLYPHOSPHATE KINASE"/>
    <property type="match status" value="1"/>
</dbReference>